<reference evidence="3 4" key="1">
    <citation type="journal article" date="2019" name="Sci. Rep.">
        <title>Comparative genomics of chytrid fungi reveal insights into the obligate biotrophic and pathogenic lifestyle of Synchytrium endobioticum.</title>
        <authorList>
            <person name="van de Vossenberg B.T.L.H."/>
            <person name="Warris S."/>
            <person name="Nguyen H.D.T."/>
            <person name="van Gent-Pelzer M.P.E."/>
            <person name="Joly D.L."/>
            <person name="van de Geest H.C."/>
            <person name="Bonants P.J.M."/>
            <person name="Smith D.S."/>
            <person name="Levesque C.A."/>
            <person name="van der Lee T.A.J."/>
        </authorList>
    </citation>
    <scope>NUCLEOTIDE SEQUENCE [LARGE SCALE GENOMIC DNA]</scope>
    <source>
        <strain evidence="3 4">CBS 675.73</strain>
    </source>
</reference>
<dbReference type="PRINTS" id="PR00081">
    <property type="entry name" value="GDHRDH"/>
</dbReference>
<dbReference type="PANTHER" id="PTHR43313">
    <property type="entry name" value="SHORT-CHAIN DEHYDROGENASE/REDUCTASE FAMILY 9C"/>
    <property type="match status" value="1"/>
</dbReference>
<keyword evidence="4" id="KW-1185">Reference proteome</keyword>
<protein>
    <recommendedName>
        <fullName evidence="5">NAD(P)-binding protein</fullName>
    </recommendedName>
</protein>
<keyword evidence="2" id="KW-0812">Transmembrane</keyword>
<evidence type="ECO:0000256" key="2">
    <source>
        <dbReference type="SAM" id="Phobius"/>
    </source>
</evidence>
<dbReference type="Pfam" id="PF00106">
    <property type="entry name" value="adh_short"/>
    <property type="match status" value="1"/>
</dbReference>
<comment type="caution">
    <text evidence="3">The sequence shown here is derived from an EMBL/GenBank/DDBJ whole genome shotgun (WGS) entry which is preliminary data.</text>
</comment>
<keyword evidence="2" id="KW-1133">Transmembrane helix</keyword>
<dbReference type="PANTHER" id="PTHR43313:SF1">
    <property type="entry name" value="3BETA-HYDROXYSTEROID DEHYDROGENASE DHS-16"/>
    <property type="match status" value="1"/>
</dbReference>
<proteinExistence type="inferred from homology"/>
<dbReference type="InterPro" id="IPR036291">
    <property type="entry name" value="NAD(P)-bd_dom_sf"/>
</dbReference>
<comment type="similarity">
    <text evidence="1">Belongs to the short-chain dehydrogenases/reductases (SDR) family.</text>
</comment>
<sequence length="321" mass="35666">MFPFDSLLSTDQLKGHAVVISGCDTGFGHGASLALAKLGFNVFAGCYTTEGIALLERAALDVKTENGCLTPLRLDVTSDASVAEFLEHIERETGPSGVYALINNAGIADIGQIEMLPMAQHKAIMEVNYFGVLRMLRAFTPLLRRYTTVQTHTIKPRLISIASISARIPFPMFAAYSASKHACSALTLAARSELSHFGIDVTTIEPFFARTPIVTQDRSGMLMTQFLAASEELKAAYGEPDVEEFRKESRKNVVDSYFTMDTEFVVDRIVQCVRTRNLSNRYSVGFMCYVLLFVHMFLPSWILENALADKTRKQPLKRQNL</sequence>
<dbReference type="Gene3D" id="3.40.50.720">
    <property type="entry name" value="NAD(P)-binding Rossmann-like Domain"/>
    <property type="match status" value="1"/>
</dbReference>
<keyword evidence="2" id="KW-0472">Membrane</keyword>
<evidence type="ECO:0000313" key="4">
    <source>
        <dbReference type="Proteomes" id="UP000320333"/>
    </source>
</evidence>
<name>A0A507FFP8_9FUNG</name>
<dbReference type="OrthoDB" id="2102561at2759"/>
<dbReference type="STRING" id="246404.A0A507FFP8"/>
<dbReference type="EMBL" id="QEAP01000092">
    <property type="protein sequence ID" value="TPX75169.1"/>
    <property type="molecule type" value="Genomic_DNA"/>
</dbReference>
<gene>
    <name evidence="3" type="ORF">CcCBS67573_g03563</name>
</gene>
<dbReference type="Proteomes" id="UP000320333">
    <property type="component" value="Unassembled WGS sequence"/>
</dbReference>
<dbReference type="InterPro" id="IPR002347">
    <property type="entry name" value="SDR_fam"/>
</dbReference>
<dbReference type="SUPFAM" id="SSF51735">
    <property type="entry name" value="NAD(P)-binding Rossmann-fold domains"/>
    <property type="match status" value="1"/>
</dbReference>
<dbReference type="PRINTS" id="PR00080">
    <property type="entry name" value="SDRFAMILY"/>
</dbReference>
<dbReference type="GO" id="GO:0008202">
    <property type="term" value="P:steroid metabolic process"/>
    <property type="evidence" value="ECO:0007669"/>
    <property type="project" value="TreeGrafter"/>
</dbReference>
<evidence type="ECO:0000313" key="3">
    <source>
        <dbReference type="EMBL" id="TPX75169.1"/>
    </source>
</evidence>
<feature type="transmembrane region" description="Helical" evidence="2">
    <location>
        <begin position="282"/>
        <end position="303"/>
    </location>
</feature>
<evidence type="ECO:0000256" key="1">
    <source>
        <dbReference type="RuleBase" id="RU000363"/>
    </source>
</evidence>
<dbReference type="AlphaFoldDB" id="A0A507FFP8"/>
<dbReference type="GO" id="GO:0016491">
    <property type="term" value="F:oxidoreductase activity"/>
    <property type="evidence" value="ECO:0007669"/>
    <property type="project" value="TreeGrafter"/>
</dbReference>
<organism evidence="3 4">
    <name type="scientific">Chytriomyces confervae</name>
    <dbReference type="NCBI Taxonomy" id="246404"/>
    <lineage>
        <taxon>Eukaryota</taxon>
        <taxon>Fungi</taxon>
        <taxon>Fungi incertae sedis</taxon>
        <taxon>Chytridiomycota</taxon>
        <taxon>Chytridiomycota incertae sedis</taxon>
        <taxon>Chytridiomycetes</taxon>
        <taxon>Chytridiales</taxon>
        <taxon>Chytriomycetaceae</taxon>
        <taxon>Chytriomyces</taxon>
    </lineage>
</organism>
<accession>A0A507FFP8</accession>
<evidence type="ECO:0008006" key="5">
    <source>
        <dbReference type="Google" id="ProtNLM"/>
    </source>
</evidence>